<dbReference type="EMBL" id="JAYKXP010000024">
    <property type="protein sequence ID" value="KAK7045657.1"/>
    <property type="molecule type" value="Genomic_DNA"/>
</dbReference>
<gene>
    <name evidence="2" type="ORF">VNI00_007490</name>
</gene>
<organism evidence="2 3">
    <name type="scientific">Paramarasmius palmivorus</name>
    <dbReference type="NCBI Taxonomy" id="297713"/>
    <lineage>
        <taxon>Eukaryota</taxon>
        <taxon>Fungi</taxon>
        <taxon>Dikarya</taxon>
        <taxon>Basidiomycota</taxon>
        <taxon>Agaricomycotina</taxon>
        <taxon>Agaricomycetes</taxon>
        <taxon>Agaricomycetidae</taxon>
        <taxon>Agaricales</taxon>
        <taxon>Marasmiineae</taxon>
        <taxon>Marasmiaceae</taxon>
        <taxon>Paramarasmius</taxon>
    </lineage>
</organism>
<feature type="compositionally biased region" description="Polar residues" evidence="1">
    <location>
        <begin position="220"/>
        <end position="232"/>
    </location>
</feature>
<feature type="region of interest" description="Disordered" evidence="1">
    <location>
        <begin position="786"/>
        <end position="806"/>
    </location>
</feature>
<accession>A0AAW0D689</accession>
<feature type="region of interest" description="Disordered" evidence="1">
    <location>
        <begin position="702"/>
        <end position="749"/>
    </location>
</feature>
<evidence type="ECO:0000256" key="1">
    <source>
        <dbReference type="SAM" id="MobiDB-lite"/>
    </source>
</evidence>
<keyword evidence="3" id="KW-1185">Reference proteome</keyword>
<feature type="region of interest" description="Disordered" evidence="1">
    <location>
        <begin position="664"/>
        <end position="686"/>
    </location>
</feature>
<protein>
    <submittedName>
        <fullName evidence="2">Uncharacterized protein</fullName>
    </submittedName>
</protein>
<feature type="region of interest" description="Disordered" evidence="1">
    <location>
        <begin position="857"/>
        <end position="887"/>
    </location>
</feature>
<reference evidence="2 3" key="1">
    <citation type="submission" date="2024-01" db="EMBL/GenBank/DDBJ databases">
        <title>A draft genome for a cacao thread blight-causing isolate of Paramarasmius palmivorus.</title>
        <authorList>
            <person name="Baruah I.K."/>
            <person name="Bukari Y."/>
            <person name="Amoako-Attah I."/>
            <person name="Meinhardt L.W."/>
            <person name="Bailey B.A."/>
            <person name="Cohen S.P."/>
        </authorList>
    </citation>
    <scope>NUCLEOTIDE SEQUENCE [LARGE SCALE GENOMIC DNA]</scope>
    <source>
        <strain evidence="2 3">GH-12</strain>
    </source>
</reference>
<feature type="compositionally biased region" description="Basic and acidic residues" evidence="1">
    <location>
        <begin position="727"/>
        <end position="739"/>
    </location>
</feature>
<sequence>MAHSPDTVSLRQHVHKLLYNYAIHHLAYGHIEFTEQVVSEILSQCLHQVPLTDSFSLRPPPEPFEVLTRITGLDAHAPYHELPEKNPAALEFIKREFAVLKSTSNQKPRSERAAYSDEGDDEMFFPSERIFHVISRRARRETPRPGGNTFLRKLPNTSQEFLLKKPLRLKPVPSVSCEDDALQSTDKTLNLTWNLTPEMLSDVSTLLKSTASLSKPSTSYKNQHLDLSSQLESPPRTFGGMEREYTPIFPRSARPGFRRPDGPEGKKPTAVKVLVENSPHTSAKLPPVSMGDLATGSLKQVPVKEFKKEKDLHRQNLIMINGWQAYSSSPSGGSSESTPASSQEEVDQLQLSRISSPITSPTLEKMGQYVLALSLCAGVRYLCIHILLELPAIARTHRIDGAPARKKVKPLGAGKTFAAFLLNALPVPGAPPNVASATNETSIASVLGEPPSIRHDDDSIYAMNTASGSDDEILGFFTGADPKAFILDEKLDEKDAMMMDIPRLPPPNEHATSIHLPKKLLELVLPTKADRTSNSEKQAPAEPLPFQYLKKAKGTQGATLAVSWVPFTISHRLPSHMEMVSVATDQLIDRDDIKNGISREQISEGTAALLNEAFQLGDTEAGHTEVWERMWNSHADSEIFTRHDSDCYDIILTREERRRLQGMDSIVERHRSPATSPVGKSASASLDASYDGRVMVTDYHTEAQDLDSSDKENEDPQSSQRPMKRARILERDEHVEPDTHLWNGADDSGIALDSAEKNRVELPECDDTCALDAGMDVTGLTHLQDTAEPRSRQPLEMPHDYSSASLDPSYAATTEIAGAEPDFLKISVPSLEPDRLHISAGIAKFAELRAKKLSNPVKERQDDALLASRPIQPPETDASLSDTTKGPPHEILTQSTILFPSPWTPPTSAHWYMASMELLQKQAVVRSLRSNNCAIGLVEREGLNGVDLILDPHTAIVFTNLLALPAGCEALLTAISDQSWRYSRLLLIFEAYPPSTSFRCNVPLRNEAETFNAYSPPVLKAIRKFRRDLSMAEACGKKNAACVVCHAFANDVEQAAVFARHFGDLVEANDDSGGALWGDRSWLEEDVPEEEEGMAIADGMNHFAAFVILCQVNVQEFLDMSSDQRLLRFGPHAGHERLATLNQFIEKRLQTIQSSDDEMPH</sequence>
<dbReference type="Proteomes" id="UP001383192">
    <property type="component" value="Unassembled WGS sequence"/>
</dbReference>
<feature type="compositionally biased region" description="Basic and acidic residues" evidence="1">
    <location>
        <begin position="258"/>
        <end position="267"/>
    </location>
</feature>
<comment type="caution">
    <text evidence="2">The sequence shown here is derived from an EMBL/GenBank/DDBJ whole genome shotgun (WGS) entry which is preliminary data.</text>
</comment>
<feature type="region of interest" description="Disordered" evidence="1">
    <location>
        <begin position="248"/>
        <end position="267"/>
    </location>
</feature>
<feature type="region of interest" description="Disordered" evidence="1">
    <location>
        <begin position="214"/>
        <end position="243"/>
    </location>
</feature>
<dbReference type="AlphaFoldDB" id="A0AAW0D689"/>
<evidence type="ECO:0000313" key="2">
    <source>
        <dbReference type="EMBL" id="KAK7045657.1"/>
    </source>
</evidence>
<feature type="compositionally biased region" description="Basic and acidic residues" evidence="1">
    <location>
        <begin position="702"/>
        <end position="711"/>
    </location>
</feature>
<name>A0AAW0D689_9AGAR</name>
<evidence type="ECO:0000313" key="3">
    <source>
        <dbReference type="Proteomes" id="UP001383192"/>
    </source>
</evidence>
<feature type="compositionally biased region" description="Basic and acidic residues" evidence="1">
    <location>
        <begin position="786"/>
        <end position="799"/>
    </location>
</feature>
<feature type="compositionally biased region" description="Low complexity" evidence="1">
    <location>
        <begin position="328"/>
        <end position="343"/>
    </location>
</feature>
<feature type="region of interest" description="Disordered" evidence="1">
    <location>
        <begin position="328"/>
        <end position="350"/>
    </location>
</feature>
<proteinExistence type="predicted"/>